<dbReference type="InterPro" id="IPR041899">
    <property type="entry name" value="MAGE_WH2"/>
</dbReference>
<evidence type="ECO:0000313" key="3">
    <source>
        <dbReference type="Proteomes" id="UP000507245"/>
    </source>
</evidence>
<proteinExistence type="predicted"/>
<dbReference type="PANTHER" id="PTHR11736:SF14">
    <property type="entry name" value="NSE3 HOMOLOG, SMC5-SMC6 COMPLEX COMPONENT"/>
    <property type="match status" value="1"/>
</dbReference>
<dbReference type="PANTHER" id="PTHR11736">
    <property type="entry name" value="MELANOMA-ASSOCIATED ANTIGEN MAGE ANTIGEN"/>
    <property type="match status" value="1"/>
</dbReference>
<protein>
    <recommendedName>
        <fullName evidence="1">MAGE domain-containing protein</fullName>
    </recommendedName>
</protein>
<feature type="domain" description="MAGE" evidence="1">
    <location>
        <begin position="18"/>
        <end position="208"/>
    </location>
</feature>
<dbReference type="InterPro" id="IPR041898">
    <property type="entry name" value="MAGE_WH1"/>
</dbReference>
<dbReference type="InterPro" id="IPR037445">
    <property type="entry name" value="MAGE"/>
</dbReference>
<dbReference type="SMART" id="SM01373">
    <property type="entry name" value="MAGE"/>
    <property type="match status" value="1"/>
</dbReference>
<evidence type="ECO:0000259" key="1">
    <source>
        <dbReference type="PROSITE" id="PS50838"/>
    </source>
</evidence>
<sequence>MSQPVDDLSQFDISKEEKDKLVAEVIRYVLFKTHHNSGCPIKREELTQLLTKNYRQRNLPTLVINEAIQKLSTIFGYEMRELQRSRPSSTNQGRFSQQSVAEAKSYVILSKLPSDVYKKYVEDDRTAPLTGFTFVVLSVVHISGGKTTEEDLWRHLRRMGLDEKNESHPALGNIKQALETLVQQRYLQKDKVSGPEGHTLFYELAERALDAPVSDSIKAYIAQFVQGSAVEGDVKSAI</sequence>
<reference evidence="3" key="1">
    <citation type="journal article" date="2020" name="Genome Biol.">
        <title>Gamete binning: chromosome-level and haplotype-resolved genome assembly enabled by high-throughput single-cell sequencing of gamete genomes.</title>
        <authorList>
            <person name="Campoy J.A."/>
            <person name="Sun H."/>
            <person name="Goel M."/>
            <person name="Jiao W.-B."/>
            <person name="Folz-Donahue K."/>
            <person name="Wang N."/>
            <person name="Rubio M."/>
            <person name="Liu C."/>
            <person name="Kukat C."/>
            <person name="Ruiz D."/>
            <person name="Huettel B."/>
            <person name="Schneeberger K."/>
        </authorList>
    </citation>
    <scope>NUCLEOTIDE SEQUENCE [LARGE SCALE GENOMIC DNA]</scope>
    <source>
        <strain evidence="3">cv. Rojo Pasion</strain>
    </source>
</reference>
<dbReference type="AlphaFoldDB" id="A0A6J5W831"/>
<organism evidence="2 3">
    <name type="scientific">Prunus armeniaca</name>
    <name type="common">Apricot</name>
    <name type="synonym">Armeniaca vulgaris</name>
    <dbReference type="NCBI Taxonomy" id="36596"/>
    <lineage>
        <taxon>Eukaryota</taxon>
        <taxon>Viridiplantae</taxon>
        <taxon>Streptophyta</taxon>
        <taxon>Embryophyta</taxon>
        <taxon>Tracheophyta</taxon>
        <taxon>Spermatophyta</taxon>
        <taxon>Magnoliopsida</taxon>
        <taxon>eudicotyledons</taxon>
        <taxon>Gunneridae</taxon>
        <taxon>Pentapetalae</taxon>
        <taxon>rosids</taxon>
        <taxon>fabids</taxon>
        <taxon>Rosales</taxon>
        <taxon>Rosaceae</taxon>
        <taxon>Amygdaloideae</taxon>
        <taxon>Amygdaleae</taxon>
        <taxon>Prunus</taxon>
    </lineage>
</organism>
<dbReference type="GO" id="GO:0005634">
    <property type="term" value="C:nucleus"/>
    <property type="evidence" value="ECO:0007669"/>
    <property type="project" value="TreeGrafter"/>
</dbReference>
<evidence type="ECO:0000313" key="2">
    <source>
        <dbReference type="EMBL" id="CAB4297656.1"/>
    </source>
</evidence>
<dbReference type="Pfam" id="PF01454">
    <property type="entry name" value="MAGE"/>
    <property type="match status" value="1"/>
</dbReference>
<name>A0A6J5W831_PRUAR</name>
<dbReference type="Proteomes" id="UP000507245">
    <property type="component" value="Unassembled WGS sequence"/>
</dbReference>
<dbReference type="InterPro" id="IPR002190">
    <property type="entry name" value="MHD_dom"/>
</dbReference>
<dbReference type="Gene3D" id="1.10.10.1200">
    <property type="entry name" value="MAGE homology domain, winged helix WH1 motif"/>
    <property type="match status" value="1"/>
</dbReference>
<keyword evidence="3" id="KW-1185">Reference proteome</keyword>
<dbReference type="Gene3D" id="1.10.10.1210">
    <property type="entry name" value="MAGE homology domain, winged helix WH2 motif"/>
    <property type="match status" value="1"/>
</dbReference>
<gene>
    <name evidence="2" type="ORF">ORAREDHAP_LOCUS9651</name>
</gene>
<dbReference type="EMBL" id="CAEKKB010000001">
    <property type="protein sequence ID" value="CAB4297656.1"/>
    <property type="molecule type" value="Genomic_DNA"/>
</dbReference>
<accession>A0A6J5W831</accession>
<dbReference type="PROSITE" id="PS50838">
    <property type="entry name" value="MAGE"/>
    <property type="match status" value="1"/>
</dbReference>
<dbReference type="OrthoDB" id="205198at2759"/>